<comment type="similarity">
    <text evidence="1">Belongs to the methyltransferase superfamily. METL family.</text>
</comment>
<reference evidence="5" key="1">
    <citation type="submission" date="2021-01" db="EMBL/GenBank/DDBJ databases">
        <authorList>
            <person name="Corre E."/>
            <person name="Pelletier E."/>
            <person name="Niang G."/>
            <person name="Scheremetjew M."/>
            <person name="Finn R."/>
            <person name="Kale V."/>
            <person name="Holt S."/>
            <person name="Cochrane G."/>
            <person name="Meng A."/>
            <person name="Brown T."/>
            <person name="Cohen L."/>
        </authorList>
    </citation>
    <scope>NUCLEOTIDE SEQUENCE</scope>
    <source>
        <strain evidence="5">SAG 11-49</strain>
    </source>
</reference>
<sequence>MLVRLLVHKGTPSAVAARRTPRLMITTTAVREGPVAGSYHTCDFSWEELRTFAEPIVRQQEELGRAALARKLEDGNGTPLQSHSMGQEPLCSPSMAVHGSNMQPHAGLSHTDRVQSHTGASTSDITLPIDSSATSNKAGSKARKGPGTQYPGPKRPPKQALSVAAVNSTVIAEDSQLPETPEGGEDWDKFYASTARSAKFFKERRYILLEFPCLTVQQPPIHVVELGCGYGASLMPVLKTNPTCRVTATDIAPTCVAQLRGVAVREGIADADARITSFVADSADPSVRHLFEGLGADVGLIMFTLSAVPPEGQAAMLSNAYASLRPGGLLCIRDHGLYDMVQLRIPPEQWAGPNMYRRGDGTLAFFFSVEDLSSKARAAGFEVAECSYVTVYNTNRKTGLKLQRVFVHAVFRRPQ</sequence>
<evidence type="ECO:0000256" key="3">
    <source>
        <dbReference type="ARBA" id="ARBA00022679"/>
    </source>
</evidence>
<evidence type="ECO:0008006" key="6">
    <source>
        <dbReference type="Google" id="ProtNLM"/>
    </source>
</evidence>
<proteinExistence type="inferred from homology"/>
<evidence type="ECO:0000256" key="2">
    <source>
        <dbReference type="ARBA" id="ARBA00022603"/>
    </source>
</evidence>
<name>A0A7S0R2G1_9CHLO</name>
<accession>A0A7S0R2G1</accession>
<dbReference type="PANTHER" id="PTHR22809">
    <property type="entry name" value="METHYLTRANSFERASE-RELATED"/>
    <property type="match status" value="1"/>
</dbReference>
<keyword evidence="2" id="KW-0489">Methyltransferase</keyword>
<feature type="compositionally biased region" description="Polar residues" evidence="4">
    <location>
        <begin position="116"/>
        <end position="138"/>
    </location>
</feature>
<dbReference type="Gene3D" id="3.40.50.150">
    <property type="entry name" value="Vaccinia Virus protein VP39"/>
    <property type="match status" value="1"/>
</dbReference>
<dbReference type="PANTHER" id="PTHR22809:SF14">
    <property type="entry name" value="TRNA N(3)-METHYLCYTIDINE METHYLTRANSFERASE"/>
    <property type="match status" value="1"/>
</dbReference>
<dbReference type="GO" id="GO:0032259">
    <property type="term" value="P:methylation"/>
    <property type="evidence" value="ECO:0007669"/>
    <property type="project" value="UniProtKB-KW"/>
</dbReference>
<dbReference type="InterPro" id="IPR026113">
    <property type="entry name" value="METTL2/6/8-like"/>
</dbReference>
<dbReference type="InterPro" id="IPR029063">
    <property type="entry name" value="SAM-dependent_MTases_sf"/>
</dbReference>
<dbReference type="Pfam" id="PF13489">
    <property type="entry name" value="Methyltransf_23"/>
    <property type="match status" value="1"/>
</dbReference>
<evidence type="ECO:0000313" key="5">
    <source>
        <dbReference type="EMBL" id="CAD8665028.1"/>
    </source>
</evidence>
<gene>
    <name evidence="5" type="ORF">CLEI1391_LOCUS1174</name>
</gene>
<dbReference type="SUPFAM" id="SSF53335">
    <property type="entry name" value="S-adenosyl-L-methionine-dependent methyltransferases"/>
    <property type="match status" value="1"/>
</dbReference>
<feature type="region of interest" description="Disordered" evidence="4">
    <location>
        <begin position="74"/>
        <end position="162"/>
    </location>
</feature>
<organism evidence="5">
    <name type="scientific">Chlamydomonas leiostraca</name>
    <dbReference type="NCBI Taxonomy" id="1034604"/>
    <lineage>
        <taxon>Eukaryota</taxon>
        <taxon>Viridiplantae</taxon>
        <taxon>Chlorophyta</taxon>
        <taxon>core chlorophytes</taxon>
        <taxon>Chlorophyceae</taxon>
        <taxon>CS clade</taxon>
        <taxon>Chlamydomonadales</taxon>
        <taxon>Chlamydomonadaceae</taxon>
        <taxon>Chlamydomonas</taxon>
    </lineage>
</organism>
<dbReference type="EMBL" id="HBFB01002322">
    <property type="protein sequence ID" value="CAD8665028.1"/>
    <property type="molecule type" value="Transcribed_RNA"/>
</dbReference>
<protein>
    <recommendedName>
        <fullName evidence="6">Methyltransferase domain-containing protein</fullName>
    </recommendedName>
</protein>
<dbReference type="AlphaFoldDB" id="A0A7S0R2G1"/>
<dbReference type="GO" id="GO:0008757">
    <property type="term" value="F:S-adenosylmethionine-dependent methyltransferase activity"/>
    <property type="evidence" value="ECO:0007669"/>
    <property type="project" value="UniProtKB-ARBA"/>
</dbReference>
<dbReference type="CDD" id="cd02440">
    <property type="entry name" value="AdoMet_MTases"/>
    <property type="match status" value="1"/>
</dbReference>
<evidence type="ECO:0000256" key="1">
    <source>
        <dbReference type="ARBA" id="ARBA00009725"/>
    </source>
</evidence>
<evidence type="ECO:0000256" key="4">
    <source>
        <dbReference type="SAM" id="MobiDB-lite"/>
    </source>
</evidence>
<dbReference type="GO" id="GO:0008173">
    <property type="term" value="F:RNA methyltransferase activity"/>
    <property type="evidence" value="ECO:0007669"/>
    <property type="project" value="UniProtKB-ARBA"/>
</dbReference>
<keyword evidence="3" id="KW-0808">Transferase</keyword>